<feature type="transmembrane region" description="Helical" evidence="2">
    <location>
        <begin position="350"/>
        <end position="378"/>
    </location>
</feature>
<name>A0A0W0YG68_9GAMM</name>
<dbReference type="EMBL" id="LNYU01000085">
    <property type="protein sequence ID" value="KTD55799.1"/>
    <property type="molecule type" value="Genomic_DNA"/>
</dbReference>
<dbReference type="RefSeq" id="WP_058515274.1">
    <property type="nucleotide sequence ID" value="NZ_CAAAIH010000005.1"/>
</dbReference>
<reference evidence="3 4" key="1">
    <citation type="submission" date="2015-11" db="EMBL/GenBank/DDBJ databases">
        <title>Genomic analysis of 38 Legionella species identifies large and diverse effector repertoires.</title>
        <authorList>
            <person name="Burstein D."/>
            <person name="Amaro F."/>
            <person name="Zusman T."/>
            <person name="Lifshitz Z."/>
            <person name="Cohen O."/>
            <person name="Gilbert J.A."/>
            <person name="Pupko T."/>
            <person name="Shuman H.A."/>
            <person name="Segal G."/>
        </authorList>
    </citation>
    <scope>NUCLEOTIDE SEQUENCE [LARGE SCALE GENOMIC DNA]</scope>
    <source>
        <strain evidence="3 4">SC-63-C7</strain>
    </source>
</reference>
<organism evidence="3 4">
    <name type="scientific">Legionella santicrucis</name>
    <dbReference type="NCBI Taxonomy" id="45074"/>
    <lineage>
        <taxon>Bacteria</taxon>
        <taxon>Pseudomonadati</taxon>
        <taxon>Pseudomonadota</taxon>
        <taxon>Gammaproteobacteria</taxon>
        <taxon>Legionellales</taxon>
        <taxon>Legionellaceae</taxon>
        <taxon>Legionella</taxon>
    </lineage>
</organism>
<keyword evidence="4" id="KW-1185">Reference proteome</keyword>
<dbReference type="STRING" id="45074.Lsan_3351"/>
<feature type="region of interest" description="Disordered" evidence="1">
    <location>
        <begin position="454"/>
        <end position="473"/>
    </location>
</feature>
<keyword evidence="2" id="KW-1133">Transmembrane helix</keyword>
<keyword evidence="2" id="KW-0472">Membrane</keyword>
<keyword evidence="2" id="KW-0812">Transmembrane</keyword>
<evidence type="ECO:0000256" key="1">
    <source>
        <dbReference type="SAM" id="MobiDB-lite"/>
    </source>
</evidence>
<sequence>MSKNPKEVARATAEKIAKDLLDTPREKSLTKQEVISLLNKHIEEAYQDVVPADITSLYKAFSVLLHPDKQFSAIDSRLNRYLEQEELALTGEPFKILNRINQKYLFNNAAKNPKDGFSSFIEYFDHLMKPMEESLDRYYQPFRFLAKSAYGILSILIGAAVFIGIIGFILATVVLEIANGLIHFTLNSLTNNQYTKELNDYLEPHFEEYKALFLKNYRIQAVESLIAQQKEQEAEQIQTMSDDDLFTQIINAEVETRLRELFQQHINLLTPNKDALMMQIRQQCTESLRNEINNNYKQFIKNQASINDFIRLKLISLTLYHAITKPVDEVEGNKWLSVILRPIQITASPLIIGATILVGLVGVITVGLVLTGVGLSFVAKAAALALLNTPLYALDFCHHAAKKIQGCVCANENNELMNEGPRNLLMLEWHQDKSPTRTEEPPIHSGTLFSNPKSEVSIKTNEQEPSRGYSISC</sequence>
<dbReference type="PATRIC" id="fig|45074.5.peg.3599"/>
<comment type="caution">
    <text evidence="3">The sequence shown here is derived from an EMBL/GenBank/DDBJ whole genome shotgun (WGS) entry which is preliminary data.</text>
</comment>
<evidence type="ECO:0000313" key="3">
    <source>
        <dbReference type="EMBL" id="KTD55799.1"/>
    </source>
</evidence>
<protein>
    <submittedName>
        <fullName evidence="3">Uncharacterized protein</fullName>
    </submittedName>
</protein>
<gene>
    <name evidence="3" type="ORF">Lsan_3351</name>
</gene>
<proteinExistence type="predicted"/>
<dbReference type="OrthoDB" id="5652959at2"/>
<dbReference type="AlphaFoldDB" id="A0A0W0YG68"/>
<accession>A0A0W0YG68</accession>
<evidence type="ECO:0000313" key="4">
    <source>
        <dbReference type="Proteomes" id="UP000054703"/>
    </source>
</evidence>
<dbReference type="Proteomes" id="UP000054703">
    <property type="component" value="Unassembled WGS sequence"/>
</dbReference>
<feature type="transmembrane region" description="Helical" evidence="2">
    <location>
        <begin position="149"/>
        <end position="175"/>
    </location>
</feature>
<evidence type="ECO:0000256" key="2">
    <source>
        <dbReference type="SAM" id="Phobius"/>
    </source>
</evidence>